<dbReference type="SUPFAM" id="SSF47203">
    <property type="entry name" value="Acyl-CoA dehydrogenase C-terminal domain-like"/>
    <property type="match status" value="1"/>
</dbReference>
<evidence type="ECO:0000256" key="1">
    <source>
        <dbReference type="ARBA" id="ARBA00001974"/>
    </source>
</evidence>
<dbReference type="InterPro" id="IPR009100">
    <property type="entry name" value="AcylCoA_DH/oxidase_NM_dom_sf"/>
</dbReference>
<dbReference type="Pfam" id="PF00441">
    <property type="entry name" value="Acyl-CoA_dh_1"/>
    <property type="match status" value="1"/>
</dbReference>
<dbReference type="Proteomes" id="UP001164693">
    <property type="component" value="Chromosome"/>
</dbReference>
<evidence type="ECO:0000256" key="2">
    <source>
        <dbReference type="ARBA" id="ARBA00009347"/>
    </source>
</evidence>
<dbReference type="Gene3D" id="2.40.110.10">
    <property type="entry name" value="Butyryl-CoA Dehydrogenase, subunit A, domain 2"/>
    <property type="match status" value="1"/>
</dbReference>
<evidence type="ECO:0000313" key="9">
    <source>
        <dbReference type="Proteomes" id="UP001164693"/>
    </source>
</evidence>
<evidence type="ECO:0000256" key="4">
    <source>
        <dbReference type="ARBA" id="ARBA00022827"/>
    </source>
</evidence>
<comment type="similarity">
    <text evidence="2">Belongs to the acyl-CoA dehydrogenase family.</text>
</comment>
<evidence type="ECO:0000259" key="6">
    <source>
        <dbReference type="Pfam" id="PF00441"/>
    </source>
</evidence>
<keyword evidence="5" id="KW-0560">Oxidoreductase</keyword>
<dbReference type="Gene3D" id="1.10.540.10">
    <property type="entry name" value="Acyl-CoA dehydrogenase/oxidase, N-terminal domain"/>
    <property type="match status" value="1"/>
</dbReference>
<dbReference type="Gene3D" id="1.20.140.10">
    <property type="entry name" value="Butyryl-CoA Dehydrogenase, subunit A, domain 3"/>
    <property type="match status" value="1"/>
</dbReference>
<dbReference type="Pfam" id="PF02771">
    <property type="entry name" value="Acyl-CoA_dh_N"/>
    <property type="match status" value="1"/>
</dbReference>
<gene>
    <name evidence="8" type="ORF">M6B22_21265</name>
</gene>
<dbReference type="InterPro" id="IPR046373">
    <property type="entry name" value="Acyl-CoA_Oxase/DH_mid-dom_sf"/>
</dbReference>
<dbReference type="InterPro" id="IPR009075">
    <property type="entry name" value="AcylCo_DH/oxidase_C"/>
</dbReference>
<dbReference type="InterPro" id="IPR013786">
    <property type="entry name" value="AcylCoA_DH/ox_N"/>
</dbReference>
<dbReference type="EMBL" id="CP097463">
    <property type="protein sequence ID" value="WAX57023.1"/>
    <property type="molecule type" value="Genomic_DNA"/>
</dbReference>
<feature type="domain" description="Acyl-CoA dehydrogenase/oxidase C-terminal" evidence="6">
    <location>
        <begin position="230"/>
        <end position="358"/>
    </location>
</feature>
<evidence type="ECO:0000256" key="3">
    <source>
        <dbReference type="ARBA" id="ARBA00022630"/>
    </source>
</evidence>
<dbReference type="InterPro" id="IPR036250">
    <property type="entry name" value="AcylCo_DH-like_C"/>
</dbReference>
<keyword evidence="3" id="KW-0285">Flavoprotein</keyword>
<keyword evidence="9" id="KW-1185">Reference proteome</keyword>
<keyword evidence="4" id="KW-0274">FAD</keyword>
<evidence type="ECO:0000313" key="8">
    <source>
        <dbReference type="EMBL" id="WAX57023.1"/>
    </source>
</evidence>
<comment type="cofactor">
    <cofactor evidence="1">
        <name>FAD</name>
        <dbReference type="ChEBI" id="CHEBI:57692"/>
    </cofactor>
</comment>
<feature type="domain" description="Acyl-CoA dehydrogenase/oxidase N-terminal" evidence="7">
    <location>
        <begin position="6"/>
        <end position="117"/>
    </location>
</feature>
<dbReference type="InterPro" id="IPR037069">
    <property type="entry name" value="AcylCoA_DH/ox_N_sf"/>
</dbReference>
<protein>
    <submittedName>
        <fullName evidence="8">Acyl-CoA/acyl-ACP dehydrogenase</fullName>
    </submittedName>
</protein>
<proteinExistence type="inferred from homology"/>
<dbReference type="SUPFAM" id="SSF56645">
    <property type="entry name" value="Acyl-CoA dehydrogenase NM domain-like"/>
    <property type="match status" value="1"/>
</dbReference>
<organism evidence="8 9">
    <name type="scientific">Jatrophihabitans cynanchi</name>
    <dbReference type="NCBI Taxonomy" id="2944128"/>
    <lineage>
        <taxon>Bacteria</taxon>
        <taxon>Bacillati</taxon>
        <taxon>Actinomycetota</taxon>
        <taxon>Actinomycetes</taxon>
        <taxon>Jatrophihabitantales</taxon>
        <taxon>Jatrophihabitantaceae</taxon>
        <taxon>Jatrophihabitans</taxon>
    </lineage>
</organism>
<dbReference type="PANTHER" id="PTHR43884:SF20">
    <property type="entry name" value="ACYL-COA DEHYDROGENASE FADE28"/>
    <property type="match status" value="1"/>
</dbReference>
<evidence type="ECO:0000256" key="5">
    <source>
        <dbReference type="ARBA" id="ARBA00023002"/>
    </source>
</evidence>
<evidence type="ECO:0000259" key="7">
    <source>
        <dbReference type="Pfam" id="PF02771"/>
    </source>
</evidence>
<accession>A0ABY7JWS6</accession>
<dbReference type="RefSeq" id="WP_269443558.1">
    <property type="nucleotide sequence ID" value="NZ_CP097463.1"/>
</dbReference>
<name>A0ABY7JWS6_9ACTN</name>
<dbReference type="PANTHER" id="PTHR43884">
    <property type="entry name" value="ACYL-COA DEHYDROGENASE"/>
    <property type="match status" value="1"/>
</dbReference>
<sequence>MDFTFSQEQDELAALVRRIATDHVSQARLKQVEEQPVHFDRELWSALADAGVLAAALPDTVGGGGLDLLEQCGVLVELGRAVAPVPYLVNTMGAAALSYFGTDEQRARWAAPAAAGELVLTVALTEDLVDFPEDPTTRAERDGAGWRISGAKAVVPFAGVAAGFLVPARTAEGVQLFLVLPGDAGVAIEGQQIVDGDQEGALDLRDVRLPVDRLVPGADVVHWLHARMTVGYCALQLGVLERALELTAAYAREREQFGRPIGSFQAVAQRLADAYIDVQGVRLTMWEAAWRIANALPGSGPIATAKFWAADAGHRVAHTAVHVHGGTGIDTDAPLHRYFVAAKRNEFALGGATEQLRRLGRLLADSPA</sequence>
<reference evidence="8" key="1">
    <citation type="submission" date="2022-05" db="EMBL/GenBank/DDBJ databases">
        <title>Jatrophihabitans sp. SB3-54 whole genome sequence.</title>
        <authorList>
            <person name="Suh M.K."/>
            <person name="Eom M.K."/>
            <person name="Kim J.S."/>
            <person name="Kim H.S."/>
            <person name="Do H.E."/>
            <person name="Shin Y.K."/>
            <person name="Lee J.-S."/>
        </authorList>
    </citation>
    <scope>NUCLEOTIDE SEQUENCE</scope>
    <source>
        <strain evidence="8">SB3-54</strain>
    </source>
</reference>